<organism evidence="3 4">
    <name type="scientific">Holothuria leucospilota</name>
    <name type="common">Black long sea cucumber</name>
    <name type="synonym">Mertensiothuria leucospilota</name>
    <dbReference type="NCBI Taxonomy" id="206669"/>
    <lineage>
        <taxon>Eukaryota</taxon>
        <taxon>Metazoa</taxon>
        <taxon>Echinodermata</taxon>
        <taxon>Eleutherozoa</taxon>
        <taxon>Echinozoa</taxon>
        <taxon>Holothuroidea</taxon>
        <taxon>Aspidochirotacea</taxon>
        <taxon>Aspidochirotida</taxon>
        <taxon>Holothuriidae</taxon>
        <taxon>Holothuria</taxon>
    </lineage>
</organism>
<keyword evidence="2" id="KW-0812">Transmembrane</keyword>
<proteinExistence type="predicted"/>
<keyword evidence="2" id="KW-0472">Membrane</keyword>
<feature type="region of interest" description="Disordered" evidence="1">
    <location>
        <begin position="545"/>
        <end position="566"/>
    </location>
</feature>
<accession>A0A9Q1C9H6</accession>
<sequence length="566" mass="65338">MFRACFCQEDYYRRERFGACHLCPDVGMNCSNDYVTLKSGYYWNWSYTDVNIYKKFILNLQTFKDSYDNHTVNFTEPFPMVYECPTRFKCVNDIDNIEGNCAKGYSGWMCTACQDGFFPVLGYCHRCPKFWVFLVEVVGILCLCVCFALYLTYSYRREASSDDRSIVDIALSRGKILLGFYQIVGEFWDSLYTVHWSYALKNVSEWLRLLEFNFSTILIKPSCFIGLLTLTPYTEFIIGISIPFLVLFITAAVYLLGHWIILRSRLAGASDLTQRESRLREIKDKLLTVTVLILFVTYTSTCNVTFALFGPACENFSLNENKTHNVSLLRSDYSIDCNTATHRRYEIASYTASAYVIGFPAALLYLLWKNFSVNIQTSDTTSRSRNRTNRQWWFRFLCENYKDRFWFWEIIELVRKMSQTFLVILFGWSSSLSITVSLILAVIFLCLHTSYSPMRDKFEHYLQLASLWAIFLNMLVASVPIPNTSDSVYLQTGMTIVLILLNLSVVSIVIGKVFFNLVKFIYKSCSCSCVSSVFSRMCGNHNDGSYSASEIEDSSPTELTPLVQER</sequence>
<feature type="transmembrane region" description="Helical" evidence="2">
    <location>
        <begin position="286"/>
        <end position="309"/>
    </location>
</feature>
<evidence type="ECO:0000313" key="4">
    <source>
        <dbReference type="Proteomes" id="UP001152320"/>
    </source>
</evidence>
<comment type="caution">
    <text evidence="3">The sequence shown here is derived from an EMBL/GenBank/DDBJ whole genome shotgun (WGS) entry which is preliminary data.</text>
</comment>
<feature type="transmembrane region" description="Helical" evidence="2">
    <location>
        <begin position="130"/>
        <end position="151"/>
    </location>
</feature>
<reference evidence="3" key="1">
    <citation type="submission" date="2021-10" db="EMBL/GenBank/DDBJ databases">
        <title>Tropical sea cucumber genome reveals ecological adaptation and Cuvierian tubules defense mechanism.</title>
        <authorList>
            <person name="Chen T."/>
        </authorList>
    </citation>
    <scope>NUCLEOTIDE SEQUENCE</scope>
    <source>
        <strain evidence="3">Nanhai2018</strain>
        <tissue evidence="3">Muscle</tissue>
    </source>
</reference>
<feature type="transmembrane region" description="Helical" evidence="2">
    <location>
        <begin position="347"/>
        <end position="368"/>
    </location>
</feature>
<feature type="transmembrane region" description="Helical" evidence="2">
    <location>
        <begin position="236"/>
        <end position="256"/>
    </location>
</feature>
<feature type="transmembrane region" description="Helical" evidence="2">
    <location>
        <begin position="432"/>
        <end position="449"/>
    </location>
</feature>
<dbReference type="PANTHER" id="PTHR11319:SF35">
    <property type="entry name" value="OUTER MEMBRANE PROTEIN PMPC-RELATED"/>
    <property type="match status" value="1"/>
</dbReference>
<gene>
    <name evidence="3" type="ORF">HOLleu_15232</name>
</gene>
<keyword evidence="4" id="KW-1185">Reference proteome</keyword>
<protein>
    <submittedName>
        <fullName evidence="3">Uncharacterized protein</fullName>
    </submittedName>
</protein>
<dbReference type="AlphaFoldDB" id="A0A9Q1C9H6"/>
<name>A0A9Q1C9H6_HOLLE</name>
<dbReference type="PANTHER" id="PTHR11319">
    <property type="entry name" value="G PROTEIN-COUPLED RECEPTOR-RELATED"/>
    <property type="match status" value="1"/>
</dbReference>
<dbReference type="Proteomes" id="UP001152320">
    <property type="component" value="Chromosome 6"/>
</dbReference>
<evidence type="ECO:0000256" key="2">
    <source>
        <dbReference type="SAM" id="Phobius"/>
    </source>
</evidence>
<evidence type="ECO:0000256" key="1">
    <source>
        <dbReference type="SAM" id="MobiDB-lite"/>
    </source>
</evidence>
<keyword evidence="2" id="KW-1133">Transmembrane helix</keyword>
<feature type="transmembrane region" description="Helical" evidence="2">
    <location>
        <begin position="461"/>
        <end position="481"/>
    </location>
</feature>
<evidence type="ECO:0000313" key="3">
    <source>
        <dbReference type="EMBL" id="KAJ8040825.1"/>
    </source>
</evidence>
<feature type="transmembrane region" description="Helical" evidence="2">
    <location>
        <begin position="493"/>
        <end position="515"/>
    </location>
</feature>
<dbReference type="EMBL" id="JAIZAY010000006">
    <property type="protein sequence ID" value="KAJ8040825.1"/>
    <property type="molecule type" value="Genomic_DNA"/>
</dbReference>
<dbReference type="OrthoDB" id="10062419at2759"/>